<evidence type="ECO:0000256" key="8">
    <source>
        <dbReference type="SAM" id="MobiDB-lite"/>
    </source>
</evidence>
<organism evidence="10 11">
    <name type="scientific">Microbacterium marinum</name>
    <dbReference type="NCBI Taxonomy" id="421115"/>
    <lineage>
        <taxon>Bacteria</taxon>
        <taxon>Bacillati</taxon>
        <taxon>Actinomycetota</taxon>
        <taxon>Actinomycetes</taxon>
        <taxon>Micrococcales</taxon>
        <taxon>Microbacteriaceae</taxon>
        <taxon>Microbacterium</taxon>
    </lineage>
</organism>
<dbReference type="Gene3D" id="1.10.3290.10">
    <property type="entry name" value="Fido-like domain"/>
    <property type="match status" value="1"/>
</dbReference>
<dbReference type="AlphaFoldDB" id="A0A7W7FKQ8"/>
<keyword evidence="4" id="KW-0067">ATP-binding</keyword>
<evidence type="ECO:0000313" key="11">
    <source>
        <dbReference type="Proteomes" id="UP000573729"/>
    </source>
</evidence>
<evidence type="ECO:0000313" key="10">
    <source>
        <dbReference type="EMBL" id="MBB4666609.1"/>
    </source>
</evidence>
<comment type="catalytic activity">
    <reaction evidence="6">
        <text>L-threonyl-[protein] + ATP = 3-O-(5'-adenylyl)-L-threonyl-[protein] + diphosphate</text>
        <dbReference type="Rhea" id="RHEA:54292"/>
        <dbReference type="Rhea" id="RHEA-COMP:11060"/>
        <dbReference type="Rhea" id="RHEA-COMP:13847"/>
        <dbReference type="ChEBI" id="CHEBI:30013"/>
        <dbReference type="ChEBI" id="CHEBI:30616"/>
        <dbReference type="ChEBI" id="CHEBI:33019"/>
        <dbReference type="ChEBI" id="CHEBI:138113"/>
        <dbReference type="EC" id="2.7.7.108"/>
    </reaction>
</comment>
<evidence type="ECO:0000256" key="6">
    <source>
        <dbReference type="ARBA" id="ARBA00047939"/>
    </source>
</evidence>
<dbReference type="EC" id="2.7.7.108" evidence="5"/>
<sequence length="280" mass="31210">MPRGTTFRTWGDYFIPGTSVLRNKFTEPGKPHGETDPDKLRTLEEAMAHSRLQELHENPIQGKLDYDHMKAIHGYVFQDVYEWAGQERVAPVGERMTKEGHAYYPAGEVLTEAAEAQYRRLAAKDYLRGLPQDKFVDELAEAWGELNVVHSFREGNTRTQFVFFSQLSEQAGYRIDTAQFAPGSPLRDEFVQARYESQDTGNNQRLAAVLGKAISPLAPKSSPARMGDSGVAEALLASFPKSAKAIGRPSSTSVANKANRLPTTRHGSRQGNDVRGRERD</sequence>
<dbReference type="GO" id="GO:0051302">
    <property type="term" value="P:regulation of cell division"/>
    <property type="evidence" value="ECO:0007669"/>
    <property type="project" value="TreeGrafter"/>
</dbReference>
<dbReference type="PANTHER" id="PTHR39560:SF1">
    <property type="entry name" value="PROTEIN ADENYLYLTRANSFERASE FIC-RELATED"/>
    <property type="match status" value="1"/>
</dbReference>
<evidence type="ECO:0000259" key="9">
    <source>
        <dbReference type="PROSITE" id="PS51459"/>
    </source>
</evidence>
<dbReference type="PANTHER" id="PTHR39560">
    <property type="entry name" value="PROTEIN ADENYLYLTRANSFERASE FIC-RELATED"/>
    <property type="match status" value="1"/>
</dbReference>
<dbReference type="EMBL" id="JACHMD010000001">
    <property type="protein sequence ID" value="MBB4666609.1"/>
    <property type="molecule type" value="Genomic_DNA"/>
</dbReference>
<evidence type="ECO:0000256" key="3">
    <source>
        <dbReference type="ARBA" id="ARBA00022741"/>
    </source>
</evidence>
<dbReference type="Proteomes" id="UP000573729">
    <property type="component" value="Unassembled WGS sequence"/>
</dbReference>
<protein>
    <recommendedName>
        <fullName evidence="5">protein adenylyltransferase</fullName>
        <ecNumber evidence="5">2.7.7.108</ecNumber>
    </recommendedName>
</protein>
<dbReference type="InterPro" id="IPR003812">
    <property type="entry name" value="Fido"/>
</dbReference>
<dbReference type="SUPFAM" id="SSF140931">
    <property type="entry name" value="Fic-like"/>
    <property type="match status" value="1"/>
</dbReference>
<feature type="region of interest" description="Disordered" evidence="8">
    <location>
        <begin position="242"/>
        <end position="280"/>
    </location>
</feature>
<keyword evidence="2" id="KW-0548">Nucleotidyltransferase</keyword>
<dbReference type="RefSeq" id="WP_184216318.1">
    <property type="nucleotide sequence ID" value="NZ_JACHMD010000001.1"/>
</dbReference>
<feature type="domain" description="Fido" evidence="9">
    <location>
        <begin position="64"/>
        <end position="212"/>
    </location>
</feature>
<evidence type="ECO:0000256" key="5">
    <source>
        <dbReference type="ARBA" id="ARBA00034531"/>
    </source>
</evidence>
<comment type="caution">
    <text evidence="10">The sequence shown here is derived from an EMBL/GenBank/DDBJ whole genome shotgun (WGS) entry which is preliminary data.</text>
</comment>
<dbReference type="PROSITE" id="PS51459">
    <property type="entry name" value="FIDO"/>
    <property type="match status" value="1"/>
</dbReference>
<comment type="catalytic activity">
    <reaction evidence="7">
        <text>L-tyrosyl-[protein] + ATP = O-(5'-adenylyl)-L-tyrosyl-[protein] + diphosphate</text>
        <dbReference type="Rhea" id="RHEA:54288"/>
        <dbReference type="Rhea" id="RHEA-COMP:10136"/>
        <dbReference type="Rhea" id="RHEA-COMP:13846"/>
        <dbReference type="ChEBI" id="CHEBI:30616"/>
        <dbReference type="ChEBI" id="CHEBI:33019"/>
        <dbReference type="ChEBI" id="CHEBI:46858"/>
        <dbReference type="ChEBI" id="CHEBI:83624"/>
        <dbReference type="EC" id="2.7.7.108"/>
    </reaction>
</comment>
<keyword evidence="1" id="KW-0808">Transferase</keyword>
<keyword evidence="11" id="KW-1185">Reference proteome</keyword>
<evidence type="ECO:0000256" key="4">
    <source>
        <dbReference type="ARBA" id="ARBA00022840"/>
    </source>
</evidence>
<dbReference type="GO" id="GO:0070733">
    <property type="term" value="F:AMPylase activity"/>
    <property type="evidence" value="ECO:0007669"/>
    <property type="project" value="UniProtKB-EC"/>
</dbReference>
<evidence type="ECO:0000256" key="1">
    <source>
        <dbReference type="ARBA" id="ARBA00022679"/>
    </source>
</evidence>
<gene>
    <name evidence="10" type="ORF">BKA24_001318</name>
</gene>
<dbReference type="InterPro" id="IPR036597">
    <property type="entry name" value="Fido-like_dom_sf"/>
</dbReference>
<proteinExistence type="predicted"/>
<evidence type="ECO:0000256" key="2">
    <source>
        <dbReference type="ARBA" id="ARBA00022695"/>
    </source>
</evidence>
<dbReference type="GO" id="GO:0005524">
    <property type="term" value="F:ATP binding"/>
    <property type="evidence" value="ECO:0007669"/>
    <property type="project" value="UniProtKB-KW"/>
</dbReference>
<accession>A0A7W7FKQ8</accession>
<reference evidence="10 11" key="1">
    <citation type="submission" date="2020-08" db="EMBL/GenBank/DDBJ databases">
        <title>Sequencing the genomes of 1000 actinobacteria strains.</title>
        <authorList>
            <person name="Klenk H.-P."/>
        </authorList>
    </citation>
    <scope>NUCLEOTIDE SEQUENCE [LARGE SCALE GENOMIC DNA]</scope>
    <source>
        <strain evidence="10 11">DSM 24947</strain>
    </source>
</reference>
<dbReference type="Pfam" id="PF02661">
    <property type="entry name" value="Fic"/>
    <property type="match status" value="1"/>
</dbReference>
<keyword evidence="3" id="KW-0547">Nucleotide-binding</keyword>
<evidence type="ECO:0000256" key="7">
    <source>
        <dbReference type="ARBA" id="ARBA00048696"/>
    </source>
</evidence>
<name>A0A7W7FKQ8_9MICO</name>